<dbReference type="GO" id="GO:0003677">
    <property type="term" value="F:DNA binding"/>
    <property type="evidence" value="ECO:0007669"/>
    <property type="project" value="UniProtKB-KW"/>
</dbReference>
<dbReference type="Pfam" id="PF09339">
    <property type="entry name" value="HTH_IclR"/>
    <property type="match status" value="1"/>
</dbReference>
<keyword evidence="2" id="KW-0238">DNA-binding</keyword>
<protein>
    <submittedName>
        <fullName evidence="6">Transcriptional regulator, IclR family</fullName>
    </submittedName>
</protein>
<proteinExistence type="predicted"/>
<dbReference type="PROSITE" id="PS51078">
    <property type="entry name" value="ICLR_ED"/>
    <property type="match status" value="1"/>
</dbReference>
<dbReference type="OrthoDB" id="31778at2"/>
<dbReference type="EMBL" id="FOXA01000006">
    <property type="protein sequence ID" value="SFP40709.1"/>
    <property type="molecule type" value="Genomic_DNA"/>
</dbReference>
<dbReference type="Gene3D" id="1.10.10.10">
    <property type="entry name" value="Winged helix-like DNA-binding domain superfamily/Winged helix DNA-binding domain"/>
    <property type="match status" value="1"/>
</dbReference>
<dbReference type="InterPro" id="IPR014757">
    <property type="entry name" value="Tscrpt_reg_IclR_C"/>
</dbReference>
<dbReference type="PROSITE" id="PS51077">
    <property type="entry name" value="HTH_ICLR"/>
    <property type="match status" value="1"/>
</dbReference>
<sequence>MSGAGSGERILALLGLFSEARPEWTPDEMMAETGYARPTLYRYLKALKEAGLVASLSGATYTLGPRVVELDFLMRRSDPLIEAGEPLLRDLSEAWPCTALLVRWYGNRLLCVASECSAENPKSSYPRGRPMPLARGAISRAILAYLPRRQMQQKIAENLGELSALGLGDTPEAVADTFRKVRRAGAAIAHGEVTPGVVGIAAPVFDAGHSPVAALCLTLAEDVATPDRRPDIARAVWRAGERLSEQLAERGAPRAMETSA</sequence>
<evidence type="ECO:0000313" key="6">
    <source>
        <dbReference type="EMBL" id="SFP40709.1"/>
    </source>
</evidence>
<dbReference type="STRING" id="441119.SAMN04488047_10648"/>
<organism evidence="6 7">
    <name type="scientific">Tranquillimonas alkanivorans</name>
    <dbReference type="NCBI Taxonomy" id="441119"/>
    <lineage>
        <taxon>Bacteria</taxon>
        <taxon>Pseudomonadati</taxon>
        <taxon>Pseudomonadota</taxon>
        <taxon>Alphaproteobacteria</taxon>
        <taxon>Rhodobacterales</taxon>
        <taxon>Roseobacteraceae</taxon>
        <taxon>Tranquillimonas</taxon>
    </lineage>
</organism>
<dbReference type="GO" id="GO:0045892">
    <property type="term" value="P:negative regulation of DNA-templated transcription"/>
    <property type="evidence" value="ECO:0007669"/>
    <property type="project" value="TreeGrafter"/>
</dbReference>
<dbReference type="InterPro" id="IPR050707">
    <property type="entry name" value="HTH_MetabolicPath_Reg"/>
</dbReference>
<keyword evidence="1" id="KW-0805">Transcription regulation</keyword>
<dbReference type="PANTHER" id="PTHR30136:SF24">
    <property type="entry name" value="HTH-TYPE TRANSCRIPTIONAL REPRESSOR ALLR"/>
    <property type="match status" value="1"/>
</dbReference>
<dbReference type="SUPFAM" id="SSF55781">
    <property type="entry name" value="GAF domain-like"/>
    <property type="match status" value="1"/>
</dbReference>
<dbReference type="InterPro" id="IPR029016">
    <property type="entry name" value="GAF-like_dom_sf"/>
</dbReference>
<dbReference type="Gene3D" id="3.30.450.40">
    <property type="match status" value="1"/>
</dbReference>
<dbReference type="PANTHER" id="PTHR30136">
    <property type="entry name" value="HELIX-TURN-HELIX TRANSCRIPTIONAL REGULATOR, ICLR FAMILY"/>
    <property type="match status" value="1"/>
</dbReference>
<accession>A0A1I5Q3D1</accession>
<feature type="domain" description="HTH iclR-type" evidence="4">
    <location>
        <begin position="4"/>
        <end position="65"/>
    </location>
</feature>
<feature type="domain" description="IclR-ED" evidence="5">
    <location>
        <begin position="66"/>
        <end position="249"/>
    </location>
</feature>
<reference evidence="6 7" key="1">
    <citation type="submission" date="2016-10" db="EMBL/GenBank/DDBJ databases">
        <authorList>
            <person name="de Groot N.N."/>
        </authorList>
    </citation>
    <scope>NUCLEOTIDE SEQUENCE [LARGE SCALE GENOMIC DNA]</scope>
    <source>
        <strain evidence="6 7">DSM 19547</strain>
    </source>
</reference>
<dbReference type="InterPro" id="IPR005471">
    <property type="entry name" value="Tscrpt_reg_IclR_N"/>
</dbReference>
<dbReference type="Proteomes" id="UP000199356">
    <property type="component" value="Unassembled WGS sequence"/>
</dbReference>
<evidence type="ECO:0000256" key="3">
    <source>
        <dbReference type="ARBA" id="ARBA00023163"/>
    </source>
</evidence>
<evidence type="ECO:0000259" key="4">
    <source>
        <dbReference type="PROSITE" id="PS51077"/>
    </source>
</evidence>
<evidence type="ECO:0000256" key="2">
    <source>
        <dbReference type="ARBA" id="ARBA00023125"/>
    </source>
</evidence>
<dbReference type="InterPro" id="IPR036388">
    <property type="entry name" value="WH-like_DNA-bd_sf"/>
</dbReference>
<dbReference type="SMART" id="SM00346">
    <property type="entry name" value="HTH_ICLR"/>
    <property type="match status" value="1"/>
</dbReference>
<evidence type="ECO:0000259" key="5">
    <source>
        <dbReference type="PROSITE" id="PS51078"/>
    </source>
</evidence>
<keyword evidence="3" id="KW-0804">Transcription</keyword>
<dbReference type="RefSeq" id="WP_093420758.1">
    <property type="nucleotide sequence ID" value="NZ_FOXA01000006.1"/>
</dbReference>
<evidence type="ECO:0000256" key="1">
    <source>
        <dbReference type="ARBA" id="ARBA00023015"/>
    </source>
</evidence>
<keyword evidence="7" id="KW-1185">Reference proteome</keyword>
<dbReference type="SUPFAM" id="SSF46785">
    <property type="entry name" value="Winged helix' DNA-binding domain"/>
    <property type="match status" value="1"/>
</dbReference>
<evidence type="ECO:0000313" key="7">
    <source>
        <dbReference type="Proteomes" id="UP000199356"/>
    </source>
</evidence>
<name>A0A1I5Q3D1_9RHOB</name>
<gene>
    <name evidence="6" type="ORF">SAMN04488047_10648</name>
</gene>
<dbReference type="GO" id="GO:0003700">
    <property type="term" value="F:DNA-binding transcription factor activity"/>
    <property type="evidence" value="ECO:0007669"/>
    <property type="project" value="TreeGrafter"/>
</dbReference>
<dbReference type="Pfam" id="PF01614">
    <property type="entry name" value="IclR_C"/>
    <property type="match status" value="1"/>
</dbReference>
<dbReference type="AlphaFoldDB" id="A0A1I5Q3D1"/>
<dbReference type="InterPro" id="IPR036390">
    <property type="entry name" value="WH_DNA-bd_sf"/>
</dbReference>